<feature type="domain" description="SIS" evidence="2">
    <location>
        <begin position="194"/>
        <end position="334"/>
    </location>
</feature>
<accession>A0A6J4VSL4</accession>
<dbReference type="GO" id="GO:0097367">
    <property type="term" value="F:carbohydrate derivative binding"/>
    <property type="evidence" value="ECO:0007669"/>
    <property type="project" value="InterPro"/>
</dbReference>
<proteinExistence type="predicted"/>
<name>A0A6J4VSL4_9DEIN</name>
<dbReference type="PANTHER" id="PTHR10937">
    <property type="entry name" value="GLUCOSAMINE--FRUCTOSE-6-PHOSPHATE AMINOTRANSFERASE, ISOMERIZING"/>
    <property type="match status" value="1"/>
</dbReference>
<reference evidence="3" key="1">
    <citation type="submission" date="2020-02" db="EMBL/GenBank/DDBJ databases">
        <authorList>
            <person name="Meier V. D."/>
        </authorList>
    </citation>
    <scope>NUCLEOTIDE SEQUENCE</scope>
    <source>
        <strain evidence="3">AVDCRST_MAG86</strain>
    </source>
</reference>
<protein>
    <submittedName>
        <fullName evidence="3">Glucosamine-6-phosphate deaminase [isomerizing], alternative</fullName>
        <ecNumber evidence="3">3.5.99.6</ecNumber>
    </submittedName>
</protein>
<dbReference type="InterPro" id="IPR001347">
    <property type="entry name" value="SIS_dom"/>
</dbReference>
<dbReference type="Pfam" id="PF01380">
    <property type="entry name" value="SIS"/>
    <property type="match status" value="2"/>
</dbReference>
<dbReference type="AlphaFoldDB" id="A0A6J4VSL4"/>
<evidence type="ECO:0000259" key="2">
    <source>
        <dbReference type="PROSITE" id="PS51464"/>
    </source>
</evidence>
<dbReference type="GO" id="GO:0004342">
    <property type="term" value="F:glucosamine-6-phosphate deaminase activity"/>
    <property type="evidence" value="ECO:0007669"/>
    <property type="project" value="UniProtKB-EC"/>
</dbReference>
<dbReference type="InterPro" id="IPR046348">
    <property type="entry name" value="SIS_dom_sf"/>
</dbReference>
<keyword evidence="1" id="KW-0677">Repeat</keyword>
<keyword evidence="3" id="KW-0378">Hydrolase</keyword>
<organism evidence="3">
    <name type="scientific">uncultured Truepera sp</name>
    <dbReference type="NCBI Taxonomy" id="543023"/>
    <lineage>
        <taxon>Bacteria</taxon>
        <taxon>Thermotogati</taxon>
        <taxon>Deinococcota</taxon>
        <taxon>Deinococci</taxon>
        <taxon>Trueperales</taxon>
        <taxon>Trueperaceae</taxon>
        <taxon>Truepera</taxon>
        <taxon>environmental samples</taxon>
    </lineage>
</organism>
<dbReference type="EMBL" id="CADCWP010000266">
    <property type="protein sequence ID" value="CAA9582008.1"/>
    <property type="molecule type" value="Genomic_DNA"/>
</dbReference>
<evidence type="ECO:0000256" key="1">
    <source>
        <dbReference type="ARBA" id="ARBA00022737"/>
    </source>
</evidence>
<feature type="domain" description="SIS" evidence="2">
    <location>
        <begin position="27"/>
        <end position="169"/>
    </location>
</feature>
<dbReference type="GO" id="GO:1901135">
    <property type="term" value="P:carbohydrate derivative metabolic process"/>
    <property type="evidence" value="ECO:0007669"/>
    <property type="project" value="InterPro"/>
</dbReference>
<dbReference type="EC" id="3.5.99.6" evidence="3"/>
<gene>
    <name evidence="3" type="ORF">AVDCRST_MAG86-2962</name>
</gene>
<dbReference type="Gene3D" id="3.40.50.10490">
    <property type="entry name" value="Glucose-6-phosphate isomerase like protein, domain 1"/>
    <property type="match status" value="2"/>
</dbReference>
<dbReference type="PROSITE" id="PS51464">
    <property type="entry name" value="SIS"/>
    <property type="match status" value="2"/>
</dbReference>
<dbReference type="InterPro" id="IPR035490">
    <property type="entry name" value="GlmS/FrlB_SIS"/>
</dbReference>
<sequence length="344" mass="36132">MTHFEREIREQPEVLAKLLQSEHVRVVADALRDRAPRSIITLARGSSDNAVTFFSYLAAQTLGLPVASLPPSLLTVYAAPMRAEDTVAVGVSQSGESSDVVGGLLSLRRSGAVVVALSNDPDSSLVDAADYTLLQGAGRERAVAASKTFSSQLLLLSLLVAHWGQDDALLGALEAVPEAMTGFLDGSQDDLKHLALRLTHASSCYVLGRGLSYGSALETALKLKETCYLHAEAYSSAEFQHGPIAAVSPSDPVLMLALQDRTEASNTAAAYKLRAASADLSVVSSSPTLRDDATAAVSLPAGLHPATQAFVMVLAGQLLALHLATAKGLNPDAPRHLNKVTKTM</sequence>
<dbReference type="InterPro" id="IPR035466">
    <property type="entry name" value="GlmS/AgaS_SIS"/>
</dbReference>
<dbReference type="PANTHER" id="PTHR10937:SF8">
    <property type="entry name" value="AMINOTRANSFERASE-RELATED"/>
    <property type="match status" value="1"/>
</dbReference>
<dbReference type="CDD" id="cd05008">
    <property type="entry name" value="SIS_GlmS_GlmD_1"/>
    <property type="match status" value="1"/>
</dbReference>
<dbReference type="SUPFAM" id="SSF53697">
    <property type="entry name" value="SIS domain"/>
    <property type="match status" value="1"/>
</dbReference>
<dbReference type="CDD" id="cd05009">
    <property type="entry name" value="SIS_GlmS_GlmD_2"/>
    <property type="match status" value="1"/>
</dbReference>
<evidence type="ECO:0000313" key="3">
    <source>
        <dbReference type="EMBL" id="CAA9582008.1"/>
    </source>
</evidence>